<name>A0A0V0QJC2_PSEPJ</name>
<gene>
    <name evidence="2" type="ORF">PPERSA_04824</name>
</gene>
<evidence type="ECO:0000313" key="3">
    <source>
        <dbReference type="Proteomes" id="UP000054937"/>
    </source>
</evidence>
<evidence type="ECO:0000256" key="1">
    <source>
        <dbReference type="SAM" id="MobiDB-lite"/>
    </source>
</evidence>
<dbReference type="InParanoid" id="A0A0V0QJC2"/>
<dbReference type="Proteomes" id="UP000054937">
    <property type="component" value="Unassembled WGS sequence"/>
</dbReference>
<dbReference type="EMBL" id="LDAU01000156">
    <property type="protein sequence ID" value="KRX02202.1"/>
    <property type="molecule type" value="Genomic_DNA"/>
</dbReference>
<accession>A0A0V0QJC2</accession>
<keyword evidence="3" id="KW-1185">Reference proteome</keyword>
<reference evidence="2 3" key="1">
    <citation type="journal article" date="2015" name="Sci. Rep.">
        <title>Genome of the facultative scuticociliatosis pathogen Pseudocohnilembus persalinus provides insight into its virulence through horizontal gene transfer.</title>
        <authorList>
            <person name="Xiong J."/>
            <person name="Wang G."/>
            <person name="Cheng J."/>
            <person name="Tian M."/>
            <person name="Pan X."/>
            <person name="Warren A."/>
            <person name="Jiang C."/>
            <person name="Yuan D."/>
            <person name="Miao W."/>
        </authorList>
    </citation>
    <scope>NUCLEOTIDE SEQUENCE [LARGE SCALE GENOMIC DNA]</scope>
    <source>
        <strain evidence="2">36N120E</strain>
    </source>
</reference>
<proteinExistence type="predicted"/>
<evidence type="ECO:0000313" key="2">
    <source>
        <dbReference type="EMBL" id="KRX02202.1"/>
    </source>
</evidence>
<dbReference type="AlphaFoldDB" id="A0A0V0QJC2"/>
<dbReference type="FunCoup" id="A0A0V0QJC2">
    <property type="interactions" value="4"/>
</dbReference>
<comment type="caution">
    <text evidence="2">The sequence shown here is derived from an EMBL/GenBank/DDBJ whole genome shotgun (WGS) entry which is preliminary data.</text>
</comment>
<organism evidence="2 3">
    <name type="scientific">Pseudocohnilembus persalinus</name>
    <name type="common">Ciliate</name>
    <dbReference type="NCBI Taxonomy" id="266149"/>
    <lineage>
        <taxon>Eukaryota</taxon>
        <taxon>Sar</taxon>
        <taxon>Alveolata</taxon>
        <taxon>Ciliophora</taxon>
        <taxon>Intramacronucleata</taxon>
        <taxon>Oligohymenophorea</taxon>
        <taxon>Scuticociliatia</taxon>
        <taxon>Philasterida</taxon>
        <taxon>Pseudocohnilembidae</taxon>
        <taxon>Pseudocohnilembus</taxon>
    </lineage>
</organism>
<sequence>MDAMKVREDILKKERQVNDDMQMLNSVYDKIQANLNQNDVNAVKSIRRKSCCCLRCGQNGSKEQQQKTEQSQNKEQDICSEDDKNKQVKCLTEMLKKGAKMKEKQIEKKKSIPHYHDKQPTLLNIMSRTFSGSKIVQNYVKDKKQQYQILLQQKQQAQMFSNVNIKNSQQLSDLDDSKSKSIPNENQEFQKNKLLKLVKQQSDQKKSKAQTSYQKKRHKKANSHYFTSSLKKMPYNQQPLNKFNFSLQFLTRQQSPNKSKFVNMTNYMLNQPGNSSQMTPTNNNNYINNINQNNKSICNNSVQQKQQQIKQLYQVDKNFYEDLKLNEIKKKKNRNKSIIYDVVNNQSIKDFQNKFKTRQQFIQSLSNLNGNQINLSRNQSFTTLQQKPKDKLMLKRRNKSQISFQTQETLDQISLSQQHSSTLTPSNKQQFLQKNNSLSGQIIQGTGNYLKIPLSHKNESDQQQFCSQKEKNYEAFKNKNSYNIQPFNQIYPRNDLNIKQNNYFQSHFCKDIYKNTSLGSIYQNNQSQNLPAKYKNTIHKLFSNGPQNNDYWNNKNNVDQLQKQKLLKKQKQKILDKEENISNFNISFMYYSKPYYQIYKLNVIMKKIPQNCLNQSYVVILW</sequence>
<protein>
    <submittedName>
        <fullName evidence="2">Uncharacterized protein</fullName>
    </submittedName>
</protein>
<feature type="region of interest" description="Disordered" evidence="1">
    <location>
        <begin position="170"/>
        <end position="222"/>
    </location>
</feature>